<dbReference type="RefSeq" id="WP_116112437.1">
    <property type="nucleotide sequence ID" value="NZ_CP091196.1"/>
</dbReference>
<evidence type="ECO:0000256" key="1">
    <source>
        <dbReference type="SAM" id="MobiDB-lite"/>
    </source>
</evidence>
<feature type="region of interest" description="Disordered" evidence="1">
    <location>
        <begin position="297"/>
        <end position="316"/>
    </location>
</feature>
<feature type="region of interest" description="Disordered" evidence="1">
    <location>
        <begin position="1"/>
        <end position="82"/>
    </location>
</feature>
<reference evidence="2" key="1">
    <citation type="submission" date="2022-01" db="EMBL/GenBank/DDBJ databases">
        <title>PSI-footprinting approach for the identification of protein synthesis inhibitor producers.</title>
        <authorList>
            <person name="Handel F."/>
            <person name="Kulik A."/>
            <person name="Wex K.W."/>
            <person name="Berscheid A."/>
            <person name="Saur J.S."/>
            <person name="Winkler A."/>
            <person name="Wibberg D."/>
            <person name="Kalinowski J."/>
            <person name="Broetz-Oesterhelt H."/>
            <person name="Mast Y."/>
        </authorList>
    </citation>
    <scope>NUCLEOTIDE SEQUENCE</scope>
    <source>
        <strain evidence="2">KNN 49.3e</strain>
    </source>
</reference>
<feature type="compositionally biased region" description="Low complexity" evidence="1">
    <location>
        <begin position="55"/>
        <end position="67"/>
    </location>
</feature>
<keyword evidence="3" id="KW-1185">Reference proteome</keyword>
<proteinExistence type="predicted"/>
<name>A0ABY4NZD0_9PSEU</name>
<feature type="compositionally biased region" description="Basic and acidic residues" evidence="1">
    <location>
        <begin position="29"/>
        <end position="54"/>
    </location>
</feature>
<dbReference type="Proteomes" id="UP000830158">
    <property type="component" value="Chromosome"/>
</dbReference>
<organism evidence="2 3">
    <name type="scientific">Amycolatopsis thermalba</name>
    <dbReference type="NCBI Taxonomy" id="944492"/>
    <lineage>
        <taxon>Bacteria</taxon>
        <taxon>Bacillati</taxon>
        <taxon>Actinomycetota</taxon>
        <taxon>Actinomycetes</taxon>
        <taxon>Pseudonocardiales</taxon>
        <taxon>Pseudonocardiaceae</taxon>
        <taxon>Amycolatopsis</taxon>
    </lineage>
</organism>
<evidence type="ECO:0000313" key="2">
    <source>
        <dbReference type="EMBL" id="UQS25450.1"/>
    </source>
</evidence>
<gene>
    <name evidence="2" type="ORF">L1857_22885</name>
</gene>
<sequence>MADETGRLGESVTTATDQGEQARANAGNEWRDQAGQDAGHRAAELAEGNRETARLARSVSDAARSSAEQVTEVRKGDEQSLQNGETDWHLARALLPDGEREVAEGETVAATVAETRQRHAAGAAGIREIWNGVAAAEEQPEEPSAVAELAGNLLRTGGDSNVNVGSFLGETSDDIIDGAGSAVGAALDWAGFDEAGKAVTRTADEVGDVLAEETLVEGARIRNAYYDLAQAVDGLDRPRTVYVSHERYPESAQHIDEAQGGTFWRGDQQRNVPRPDPVLTVQREGSEARRAAAIGGIPSKEGFDKDEYPPAVADTTGDKSVKYVPFADNRGAGSAMGHQLNGRDGSIQRQLDGRGMLGDFWGLGRADDGDKFVLRTFR</sequence>
<protein>
    <submittedName>
        <fullName evidence="2">Uncharacterized protein</fullName>
    </submittedName>
</protein>
<accession>A0ABY4NZD0</accession>
<evidence type="ECO:0000313" key="3">
    <source>
        <dbReference type="Proteomes" id="UP000830158"/>
    </source>
</evidence>
<dbReference type="EMBL" id="CP091196">
    <property type="protein sequence ID" value="UQS25450.1"/>
    <property type="molecule type" value="Genomic_DNA"/>
</dbReference>